<dbReference type="AlphaFoldDB" id="A0A923MF64"/>
<name>A0A923MF64_9BURK</name>
<proteinExistence type="inferred from homology"/>
<dbReference type="InterPro" id="IPR042100">
    <property type="entry name" value="Bug_dom1"/>
</dbReference>
<protein>
    <submittedName>
        <fullName evidence="3">Tripartite tricarboxylate transporter substrate binding protein</fullName>
    </submittedName>
</protein>
<organism evidence="3 4">
    <name type="scientific">Ramlibacter albus</name>
    <dbReference type="NCBI Taxonomy" id="2079448"/>
    <lineage>
        <taxon>Bacteria</taxon>
        <taxon>Pseudomonadati</taxon>
        <taxon>Pseudomonadota</taxon>
        <taxon>Betaproteobacteria</taxon>
        <taxon>Burkholderiales</taxon>
        <taxon>Comamonadaceae</taxon>
        <taxon>Ramlibacter</taxon>
    </lineage>
</organism>
<evidence type="ECO:0000256" key="2">
    <source>
        <dbReference type="SAM" id="SignalP"/>
    </source>
</evidence>
<sequence>MINRRTAIAAAGAALAAPSFAQAAYPSRPIRIVVPAGAGGSGDITARLFGKYLEDSWKANVVVENKAGANGLIATEYLWKQPNDGYTLGIASGSTHAAAPYLFKKLPYDPLKDFEHIGLFGVLGSALLVPANSPIQSLKDLVAYSKANPGKVFFGHFNTSSQVPGEMLKAVGQLPIEGVAYKTIANAITDLIGGQIQLMFVDYVAAASHIESGKVRPIAVSEAKRNPRLPNVPAVAELYPGYEIMAFLALYAPAGTPAPVVTKVNRAMRDALATPAIRTRLETLGLTLRDYSPDDYRSFLAREIENWANYAKVAKIEPQ</sequence>
<evidence type="ECO:0000313" key="4">
    <source>
        <dbReference type="Proteomes" id="UP000596827"/>
    </source>
</evidence>
<feature type="signal peptide" evidence="2">
    <location>
        <begin position="1"/>
        <end position="23"/>
    </location>
</feature>
<reference evidence="3" key="1">
    <citation type="submission" date="2020-08" db="EMBL/GenBank/DDBJ databases">
        <title>Ramlibacter sp. GTP1 16S ribosomal RNA gene genome sequencing and assembly.</title>
        <authorList>
            <person name="Kang M."/>
        </authorList>
    </citation>
    <scope>NUCLEOTIDE SEQUENCE</scope>
    <source>
        <strain evidence="3">GTP1</strain>
    </source>
</reference>
<evidence type="ECO:0000256" key="1">
    <source>
        <dbReference type="ARBA" id="ARBA00006987"/>
    </source>
</evidence>
<comment type="similarity">
    <text evidence="1">Belongs to the UPF0065 (bug) family.</text>
</comment>
<dbReference type="Pfam" id="PF03401">
    <property type="entry name" value="TctC"/>
    <property type="match status" value="1"/>
</dbReference>
<dbReference type="PANTHER" id="PTHR42928">
    <property type="entry name" value="TRICARBOXYLATE-BINDING PROTEIN"/>
    <property type="match status" value="1"/>
</dbReference>
<dbReference type="Proteomes" id="UP000596827">
    <property type="component" value="Unassembled WGS sequence"/>
</dbReference>
<dbReference type="InterPro" id="IPR006311">
    <property type="entry name" value="TAT_signal"/>
</dbReference>
<dbReference type="InterPro" id="IPR005064">
    <property type="entry name" value="BUG"/>
</dbReference>
<dbReference type="SUPFAM" id="SSF53850">
    <property type="entry name" value="Periplasmic binding protein-like II"/>
    <property type="match status" value="1"/>
</dbReference>
<keyword evidence="2" id="KW-0732">Signal</keyword>
<gene>
    <name evidence="3" type="ORF">H8R02_25695</name>
</gene>
<comment type="caution">
    <text evidence="3">The sequence shown here is derived from an EMBL/GenBank/DDBJ whole genome shotgun (WGS) entry which is preliminary data.</text>
</comment>
<dbReference type="PANTHER" id="PTHR42928:SF5">
    <property type="entry name" value="BLR1237 PROTEIN"/>
    <property type="match status" value="1"/>
</dbReference>
<evidence type="ECO:0000313" key="3">
    <source>
        <dbReference type="EMBL" id="MBC5767882.1"/>
    </source>
</evidence>
<dbReference type="RefSeq" id="WP_187084369.1">
    <property type="nucleotide sequence ID" value="NZ_JACORU010000013.1"/>
</dbReference>
<accession>A0A923MF64</accession>
<dbReference type="PIRSF" id="PIRSF017082">
    <property type="entry name" value="YflP"/>
    <property type="match status" value="1"/>
</dbReference>
<dbReference type="EMBL" id="JACORU010000013">
    <property type="protein sequence ID" value="MBC5767882.1"/>
    <property type="molecule type" value="Genomic_DNA"/>
</dbReference>
<keyword evidence="4" id="KW-1185">Reference proteome</keyword>
<feature type="chain" id="PRO_5037552772" evidence="2">
    <location>
        <begin position="24"/>
        <end position="319"/>
    </location>
</feature>
<dbReference type="Gene3D" id="3.40.190.10">
    <property type="entry name" value="Periplasmic binding protein-like II"/>
    <property type="match status" value="1"/>
</dbReference>
<dbReference type="Gene3D" id="3.40.190.150">
    <property type="entry name" value="Bordetella uptake gene, domain 1"/>
    <property type="match status" value="1"/>
</dbReference>
<dbReference type="CDD" id="cd07012">
    <property type="entry name" value="PBP2_Bug_TTT"/>
    <property type="match status" value="1"/>
</dbReference>
<dbReference type="PROSITE" id="PS51318">
    <property type="entry name" value="TAT"/>
    <property type="match status" value="1"/>
</dbReference>